<sequence length="185" mass="20940">MQKLQRELQRKVHMELFYPSKNVLEIRKPFPILARHAGKVLILFSGLFGAVGMVTGSGDIPVLVHVSSIVGVLVFGLYLLTGEQILHIDRSSRRISSAHRVFGRVWQLAARFCRASGAGVISLRYREFQDAESRNGGSYLYYARLNETGRAMDLLFGYSKAEIEEIADTIGKWLELPVQTEWTPW</sequence>
<protein>
    <submittedName>
        <fullName evidence="2">Uncharacterized protein</fullName>
    </submittedName>
</protein>
<keyword evidence="1" id="KW-1133">Transmembrane helix</keyword>
<evidence type="ECO:0000313" key="3">
    <source>
        <dbReference type="Proteomes" id="UP000021315"/>
    </source>
</evidence>
<feature type="transmembrane region" description="Helical" evidence="1">
    <location>
        <begin position="62"/>
        <end position="80"/>
    </location>
</feature>
<comment type="caution">
    <text evidence="2">The sequence shown here is derived from an EMBL/GenBank/DDBJ whole genome shotgun (WGS) entry which is preliminary data.</text>
</comment>
<name>A0A080MA18_9PROT</name>
<keyword evidence="3" id="KW-1185">Reference proteome</keyword>
<evidence type="ECO:0000256" key="1">
    <source>
        <dbReference type="SAM" id="Phobius"/>
    </source>
</evidence>
<keyword evidence="1" id="KW-0812">Transmembrane</keyword>
<dbReference type="AlphaFoldDB" id="A0A080MA18"/>
<accession>A0A080MA18</accession>
<organism evidence="2 3">
    <name type="scientific">Candidatus Accumulibacter cognatus</name>
    <dbReference type="NCBI Taxonomy" id="2954383"/>
    <lineage>
        <taxon>Bacteria</taxon>
        <taxon>Pseudomonadati</taxon>
        <taxon>Pseudomonadota</taxon>
        <taxon>Betaproteobacteria</taxon>
        <taxon>Candidatus Accumulibacter</taxon>
    </lineage>
</organism>
<reference evidence="2" key="1">
    <citation type="submission" date="2014-02" db="EMBL/GenBank/DDBJ databases">
        <title>Expanding our view of genomic diversity in Candidatus Accumulibacter clades.</title>
        <authorList>
            <person name="Skennerton C.T."/>
            <person name="Barr J.J."/>
            <person name="Slater F.R."/>
            <person name="Bond P.L."/>
            <person name="Tyson G.W."/>
        </authorList>
    </citation>
    <scope>NUCLEOTIDE SEQUENCE [LARGE SCALE GENOMIC DNA]</scope>
</reference>
<proteinExistence type="predicted"/>
<evidence type="ECO:0000313" key="2">
    <source>
        <dbReference type="EMBL" id="KFB77300.1"/>
    </source>
</evidence>
<keyword evidence="1" id="KW-0472">Membrane</keyword>
<feature type="transmembrane region" description="Helical" evidence="1">
    <location>
        <begin position="37"/>
        <end position="56"/>
    </location>
</feature>
<dbReference type="Proteomes" id="UP000021315">
    <property type="component" value="Unassembled WGS sequence"/>
</dbReference>
<dbReference type="EMBL" id="JDST02000030">
    <property type="protein sequence ID" value="KFB77300.1"/>
    <property type="molecule type" value="Genomic_DNA"/>
</dbReference>
<gene>
    <name evidence="2" type="ORF">AW06_001536</name>
</gene>